<dbReference type="InterPro" id="IPR015421">
    <property type="entry name" value="PyrdxlP-dep_Trfase_major"/>
</dbReference>
<evidence type="ECO:0000256" key="10">
    <source>
        <dbReference type="RuleBase" id="RU004504"/>
    </source>
</evidence>
<dbReference type="Proteomes" id="UP000095255">
    <property type="component" value="Unassembled WGS sequence"/>
</dbReference>
<proteinExistence type="inferred from homology"/>
<dbReference type="InterPro" id="IPR016454">
    <property type="entry name" value="Cysteine_dSase"/>
</dbReference>
<dbReference type="PANTHER" id="PTHR11601">
    <property type="entry name" value="CYSTEINE DESULFURYLASE FAMILY MEMBER"/>
    <property type="match status" value="1"/>
</dbReference>
<keyword evidence="7" id="KW-0408">Iron</keyword>
<dbReference type="GO" id="GO:0031071">
    <property type="term" value="F:cysteine desulfurase activity"/>
    <property type="evidence" value="ECO:0007669"/>
    <property type="project" value="UniProtKB-EC"/>
</dbReference>
<feature type="domain" description="Aminotransferase class V" evidence="11">
    <location>
        <begin position="2"/>
        <end position="364"/>
    </location>
</feature>
<dbReference type="OrthoDB" id="9808002at2"/>
<evidence type="ECO:0000256" key="9">
    <source>
        <dbReference type="ARBA" id="ARBA00050776"/>
    </source>
</evidence>
<name>A0A1E5L3S5_9FIRM</name>
<dbReference type="InterPro" id="IPR000192">
    <property type="entry name" value="Aminotrans_V_dom"/>
</dbReference>
<evidence type="ECO:0000313" key="13">
    <source>
        <dbReference type="Proteomes" id="UP000095255"/>
    </source>
</evidence>
<evidence type="ECO:0000256" key="7">
    <source>
        <dbReference type="ARBA" id="ARBA00023004"/>
    </source>
</evidence>
<dbReference type="AlphaFoldDB" id="A0A1E5L3S5"/>
<dbReference type="EC" id="2.8.1.7" evidence="3"/>
<dbReference type="STRING" id="1390249.BHU72_08820"/>
<protein>
    <recommendedName>
        <fullName evidence="3">cysteine desulfurase</fullName>
        <ecNumber evidence="3">2.8.1.7</ecNumber>
    </recommendedName>
</protein>
<dbReference type="Gene3D" id="3.90.1150.10">
    <property type="entry name" value="Aspartate Aminotransferase, domain 1"/>
    <property type="match status" value="1"/>
</dbReference>
<dbReference type="InterPro" id="IPR020578">
    <property type="entry name" value="Aminotrans_V_PyrdxlP_BS"/>
</dbReference>
<dbReference type="InterPro" id="IPR015422">
    <property type="entry name" value="PyrdxlP-dep_Trfase_small"/>
</dbReference>
<dbReference type="Gene3D" id="1.10.260.50">
    <property type="match status" value="1"/>
</dbReference>
<dbReference type="Pfam" id="PF00266">
    <property type="entry name" value="Aminotran_5"/>
    <property type="match status" value="1"/>
</dbReference>
<comment type="catalytic activity">
    <reaction evidence="9">
        <text>(sulfur carrier)-H + L-cysteine = (sulfur carrier)-SH + L-alanine</text>
        <dbReference type="Rhea" id="RHEA:43892"/>
        <dbReference type="Rhea" id="RHEA-COMP:14737"/>
        <dbReference type="Rhea" id="RHEA-COMP:14739"/>
        <dbReference type="ChEBI" id="CHEBI:29917"/>
        <dbReference type="ChEBI" id="CHEBI:35235"/>
        <dbReference type="ChEBI" id="CHEBI:57972"/>
        <dbReference type="ChEBI" id="CHEBI:64428"/>
        <dbReference type="EC" id="2.8.1.7"/>
    </reaction>
</comment>
<comment type="cofactor">
    <cofactor evidence="1 10">
        <name>pyridoxal 5'-phosphate</name>
        <dbReference type="ChEBI" id="CHEBI:597326"/>
    </cofactor>
</comment>
<reference evidence="12 13" key="1">
    <citation type="submission" date="2016-09" db="EMBL/GenBank/DDBJ databases">
        <title>Desulfuribacillus arsenicus sp. nov., an obligately anaerobic, dissimilatory arsenic- and antimonate-reducing bacterium isolated from anoxic sediments.</title>
        <authorList>
            <person name="Abin C.A."/>
            <person name="Hollibaugh J.T."/>
        </authorList>
    </citation>
    <scope>NUCLEOTIDE SEQUENCE [LARGE SCALE GENOMIC DNA]</scope>
    <source>
        <strain evidence="12 13">MLFW-2</strain>
    </source>
</reference>
<evidence type="ECO:0000256" key="8">
    <source>
        <dbReference type="ARBA" id="ARBA00023014"/>
    </source>
</evidence>
<keyword evidence="5" id="KW-0479">Metal-binding</keyword>
<dbReference type="GO" id="GO:0046872">
    <property type="term" value="F:metal ion binding"/>
    <property type="evidence" value="ECO:0007669"/>
    <property type="project" value="UniProtKB-KW"/>
</dbReference>
<organism evidence="12 13">
    <name type="scientific">Desulfuribacillus stibiiarsenatis</name>
    <dbReference type="NCBI Taxonomy" id="1390249"/>
    <lineage>
        <taxon>Bacteria</taxon>
        <taxon>Bacillati</taxon>
        <taxon>Bacillota</taxon>
        <taxon>Desulfuribacillia</taxon>
        <taxon>Desulfuribacillales</taxon>
        <taxon>Desulfuribacillaceae</taxon>
        <taxon>Desulfuribacillus</taxon>
    </lineage>
</organism>
<evidence type="ECO:0000313" key="12">
    <source>
        <dbReference type="EMBL" id="OEH84589.1"/>
    </source>
</evidence>
<keyword evidence="6" id="KW-0663">Pyridoxal phosphate</keyword>
<keyword evidence="8" id="KW-0411">Iron-sulfur</keyword>
<comment type="similarity">
    <text evidence="2">Belongs to the class-V pyridoxal-phosphate-dependent aminotransferase family. NifS/IscS subfamily.</text>
</comment>
<evidence type="ECO:0000256" key="2">
    <source>
        <dbReference type="ARBA" id="ARBA00006490"/>
    </source>
</evidence>
<gene>
    <name evidence="12" type="ORF">BHU72_08820</name>
</gene>
<evidence type="ECO:0000256" key="5">
    <source>
        <dbReference type="ARBA" id="ARBA00022723"/>
    </source>
</evidence>
<evidence type="ECO:0000256" key="4">
    <source>
        <dbReference type="ARBA" id="ARBA00022679"/>
    </source>
</evidence>
<dbReference type="PANTHER" id="PTHR11601:SF34">
    <property type="entry name" value="CYSTEINE DESULFURASE"/>
    <property type="match status" value="1"/>
</dbReference>
<dbReference type="SUPFAM" id="SSF53383">
    <property type="entry name" value="PLP-dependent transferases"/>
    <property type="match status" value="1"/>
</dbReference>
<dbReference type="RefSeq" id="WP_069703016.1">
    <property type="nucleotide sequence ID" value="NZ_MJAT01000037.1"/>
</dbReference>
<comment type="caution">
    <text evidence="12">The sequence shown here is derived from an EMBL/GenBank/DDBJ whole genome shotgun (WGS) entry which is preliminary data.</text>
</comment>
<dbReference type="NCBIfam" id="NF002806">
    <property type="entry name" value="PRK02948.1"/>
    <property type="match status" value="1"/>
</dbReference>
<sequence>MIYLDNAATTPLFPEVKQVMIAHIHSNEYGNPSSVHALGRKSRNAVEDAREQIALSIHANASEIIFTGSGTESINSAIMGAAFANQQHGKHLITSTIEHHAVLHTCQYLESLGWDVTYIPVSGDGVVDVQRIRSAVRKDTILISIMYANNEMGAIQPIQEIASICKQNKILFHCDMVQAYGQCDINVQELMVDMMSTSAHKIHGPKGIGFLYLRRGLPWHPYIHGGKQERGRRAGTENVAAILGFAKASEVTSNQLQEKQQTLFTLKQAFLDIIQNEIPVGTWIINGQGQSLPSILNISFLGIDAETLMISLDLTGIACSHGSACTSGSLEPSHVLKAMNLSDERIKGALRFSFSVMNTIEEVKTAALEISKQVMNLQRKVKL</sequence>
<dbReference type="FunFam" id="3.40.640.10:FF:000084">
    <property type="entry name" value="IscS-like cysteine desulfurase"/>
    <property type="match status" value="1"/>
</dbReference>
<accession>A0A1E5L3S5</accession>
<dbReference type="EMBL" id="MJAT01000037">
    <property type="protein sequence ID" value="OEH84589.1"/>
    <property type="molecule type" value="Genomic_DNA"/>
</dbReference>
<dbReference type="PIRSF" id="PIRSF005572">
    <property type="entry name" value="NifS"/>
    <property type="match status" value="1"/>
</dbReference>
<keyword evidence="13" id="KW-1185">Reference proteome</keyword>
<evidence type="ECO:0000256" key="3">
    <source>
        <dbReference type="ARBA" id="ARBA00012239"/>
    </source>
</evidence>
<dbReference type="PROSITE" id="PS00595">
    <property type="entry name" value="AA_TRANSFER_CLASS_5"/>
    <property type="match status" value="1"/>
</dbReference>
<evidence type="ECO:0000259" key="11">
    <source>
        <dbReference type="Pfam" id="PF00266"/>
    </source>
</evidence>
<dbReference type="GO" id="GO:0051536">
    <property type="term" value="F:iron-sulfur cluster binding"/>
    <property type="evidence" value="ECO:0007669"/>
    <property type="project" value="UniProtKB-KW"/>
</dbReference>
<keyword evidence="4" id="KW-0808">Transferase</keyword>
<evidence type="ECO:0000256" key="1">
    <source>
        <dbReference type="ARBA" id="ARBA00001933"/>
    </source>
</evidence>
<evidence type="ECO:0000256" key="6">
    <source>
        <dbReference type="ARBA" id="ARBA00022898"/>
    </source>
</evidence>
<dbReference type="InterPro" id="IPR015424">
    <property type="entry name" value="PyrdxlP-dep_Trfase"/>
</dbReference>
<dbReference type="Gene3D" id="3.40.640.10">
    <property type="entry name" value="Type I PLP-dependent aspartate aminotransferase-like (Major domain)"/>
    <property type="match status" value="1"/>
</dbReference>